<reference evidence="2" key="5">
    <citation type="journal article" date="2021" name="G3 (Bethesda)">
        <title>Aegilops tauschii genome assembly Aet v5.0 features greater sequence contiguity and improved annotation.</title>
        <authorList>
            <person name="Wang L."/>
            <person name="Zhu T."/>
            <person name="Rodriguez J.C."/>
            <person name="Deal K.R."/>
            <person name="Dubcovsky J."/>
            <person name="McGuire P.E."/>
            <person name="Lux T."/>
            <person name="Spannagl M."/>
            <person name="Mayer K.F.X."/>
            <person name="Baldrich P."/>
            <person name="Meyers B.C."/>
            <person name="Huo N."/>
            <person name="Gu Y.Q."/>
            <person name="Zhou H."/>
            <person name="Devos K.M."/>
            <person name="Bennetzen J.L."/>
            <person name="Unver T."/>
            <person name="Budak H."/>
            <person name="Gulick P.J."/>
            <person name="Galiba G."/>
            <person name="Kalapos B."/>
            <person name="Nelson D.R."/>
            <person name="Li P."/>
            <person name="You F.M."/>
            <person name="Luo M.C."/>
            <person name="Dvorak J."/>
        </authorList>
    </citation>
    <scope>NUCLEOTIDE SEQUENCE [LARGE SCALE GENOMIC DNA]</scope>
    <source>
        <strain evidence="2">cv. AL8/78</strain>
    </source>
</reference>
<evidence type="ECO:0000256" key="1">
    <source>
        <dbReference type="SAM" id="MobiDB-lite"/>
    </source>
</evidence>
<reference evidence="3" key="2">
    <citation type="journal article" date="2017" name="Nat. Plants">
        <title>The Aegilops tauschii genome reveals multiple impacts of transposons.</title>
        <authorList>
            <person name="Zhao G."/>
            <person name="Zou C."/>
            <person name="Li K."/>
            <person name="Wang K."/>
            <person name="Li T."/>
            <person name="Gao L."/>
            <person name="Zhang X."/>
            <person name="Wang H."/>
            <person name="Yang Z."/>
            <person name="Liu X."/>
            <person name="Jiang W."/>
            <person name="Mao L."/>
            <person name="Kong X."/>
            <person name="Jiao Y."/>
            <person name="Jia J."/>
        </authorList>
    </citation>
    <scope>NUCLEOTIDE SEQUENCE [LARGE SCALE GENOMIC DNA]</scope>
    <source>
        <strain evidence="3">cv. AL8/78</strain>
    </source>
</reference>
<dbReference type="InterPro" id="IPR053340">
    <property type="entry name" value="PTF2"/>
</dbReference>
<evidence type="ECO:0008006" key="4">
    <source>
        <dbReference type="Google" id="ProtNLM"/>
    </source>
</evidence>
<protein>
    <recommendedName>
        <fullName evidence="4">TFIIB-type domain-containing protein</fullName>
    </recommendedName>
</protein>
<feature type="region of interest" description="Disordered" evidence="1">
    <location>
        <begin position="22"/>
        <end position="43"/>
    </location>
</feature>
<sequence length="611" mass="66469">LVTGSGFELAVLPTPIESPHRFLASSRRPRHLSSPPRRPPTARAMGSRCWSCGEASVSPDPGSGALVCTSCGLQHDAGASEFYNPTAFTEDGQLDFRAASLVRHLSESPYRELKLAAASNVITSMAVQLGLSPTRAEEILAMAKSATAGNLATPGTTFLPALAAACSFLVARSHRLPLSLAEAAEAASCTTVALGDLVSRIASHLSLPPLPSFDYQAALERAVLGSYKLTTAAGEEKTRAILSQARFLLRCSSKWSLTTGRHPLPLLAGLIAFAAELNGVAEVSVEDIAQEMSAVVHTSRLRYKELVKVLVHVAQKLLPWGADVNARNLLLNAPMLLRLMEMRSQSDPSELFLESFAPDIAGILQVYSSVDEDESKYLQIVPLDVDDLDFENSGKEGKESGDLKISEDCLSDAYQNVLKRLSKLKELGKVGKVASRRKQRRIGLELEPWMDSLDDDRTKRMPLEEVADIDIGYDAPPPSFTAGLEHQKRRRARIEAAKCRIDAIRRAPAARTANAIDSLAVHGNEDACPPQRNSRKKVGRKRRHGEHPAEMSDAPDSGKKKRGTDPCDGIDWEDCVIELLLLHGANEAEIEQGQYRRLLELHVFSAISGDR</sequence>
<dbReference type="InterPro" id="IPR036915">
    <property type="entry name" value="Cyclin-like_sf"/>
</dbReference>
<keyword evidence="3" id="KW-1185">Reference proteome</keyword>
<reference evidence="2" key="3">
    <citation type="journal article" date="2017" name="Nature">
        <title>Genome sequence of the progenitor of the wheat D genome Aegilops tauschii.</title>
        <authorList>
            <person name="Luo M.C."/>
            <person name="Gu Y.Q."/>
            <person name="Puiu D."/>
            <person name="Wang H."/>
            <person name="Twardziok S.O."/>
            <person name="Deal K.R."/>
            <person name="Huo N."/>
            <person name="Zhu T."/>
            <person name="Wang L."/>
            <person name="Wang Y."/>
            <person name="McGuire P.E."/>
            <person name="Liu S."/>
            <person name="Long H."/>
            <person name="Ramasamy R.K."/>
            <person name="Rodriguez J.C."/>
            <person name="Van S.L."/>
            <person name="Yuan L."/>
            <person name="Wang Z."/>
            <person name="Xia Z."/>
            <person name="Xiao L."/>
            <person name="Anderson O.D."/>
            <person name="Ouyang S."/>
            <person name="Liang Y."/>
            <person name="Zimin A.V."/>
            <person name="Pertea G."/>
            <person name="Qi P."/>
            <person name="Bennetzen J.L."/>
            <person name="Dai X."/>
            <person name="Dawson M.W."/>
            <person name="Muller H.G."/>
            <person name="Kugler K."/>
            <person name="Rivarola-Duarte L."/>
            <person name="Spannagl M."/>
            <person name="Mayer K.F.X."/>
            <person name="Lu F.H."/>
            <person name="Bevan M.W."/>
            <person name="Leroy P."/>
            <person name="Li P."/>
            <person name="You F.M."/>
            <person name="Sun Q."/>
            <person name="Liu Z."/>
            <person name="Lyons E."/>
            <person name="Wicker T."/>
            <person name="Salzberg S.L."/>
            <person name="Devos K.M."/>
            <person name="Dvorak J."/>
        </authorList>
    </citation>
    <scope>NUCLEOTIDE SEQUENCE [LARGE SCALE GENOMIC DNA]</scope>
    <source>
        <strain evidence="2">cv. AL8/78</strain>
    </source>
</reference>
<reference evidence="2" key="4">
    <citation type="submission" date="2019-03" db="UniProtKB">
        <authorList>
            <consortium name="EnsemblPlants"/>
        </authorList>
    </citation>
    <scope>IDENTIFICATION</scope>
</reference>
<organism evidence="2 3">
    <name type="scientific">Aegilops tauschii subsp. strangulata</name>
    <name type="common">Goatgrass</name>
    <dbReference type="NCBI Taxonomy" id="200361"/>
    <lineage>
        <taxon>Eukaryota</taxon>
        <taxon>Viridiplantae</taxon>
        <taxon>Streptophyta</taxon>
        <taxon>Embryophyta</taxon>
        <taxon>Tracheophyta</taxon>
        <taxon>Spermatophyta</taxon>
        <taxon>Magnoliopsida</taxon>
        <taxon>Liliopsida</taxon>
        <taxon>Poales</taxon>
        <taxon>Poaceae</taxon>
        <taxon>BOP clade</taxon>
        <taxon>Pooideae</taxon>
        <taxon>Triticodae</taxon>
        <taxon>Triticeae</taxon>
        <taxon>Triticinae</taxon>
        <taxon>Aegilops</taxon>
    </lineage>
</organism>
<dbReference type="Gene3D" id="1.10.472.170">
    <property type="match status" value="1"/>
</dbReference>
<dbReference type="PANTHER" id="PTHR48428">
    <property type="entry name" value="PLANT-SPECIFIC TFIIB-RELATED PROTEIN PTF2"/>
    <property type="match status" value="1"/>
</dbReference>
<evidence type="ECO:0000313" key="3">
    <source>
        <dbReference type="Proteomes" id="UP000015105"/>
    </source>
</evidence>
<reference evidence="3" key="1">
    <citation type="journal article" date="2014" name="Science">
        <title>Ancient hybridizations among the ancestral genomes of bread wheat.</title>
        <authorList>
            <consortium name="International Wheat Genome Sequencing Consortium,"/>
            <person name="Marcussen T."/>
            <person name="Sandve S.R."/>
            <person name="Heier L."/>
            <person name="Spannagl M."/>
            <person name="Pfeifer M."/>
            <person name="Jakobsen K.S."/>
            <person name="Wulff B.B."/>
            <person name="Steuernagel B."/>
            <person name="Mayer K.F."/>
            <person name="Olsen O.A."/>
        </authorList>
    </citation>
    <scope>NUCLEOTIDE SEQUENCE [LARGE SCALE GENOMIC DNA]</scope>
    <source>
        <strain evidence="3">cv. AL8/78</strain>
    </source>
</reference>
<feature type="region of interest" description="Disordered" evidence="1">
    <location>
        <begin position="522"/>
        <end position="565"/>
    </location>
</feature>
<dbReference type="AlphaFoldDB" id="A0A453RMW3"/>
<evidence type="ECO:0000313" key="2">
    <source>
        <dbReference type="EnsemblPlants" id="AET7Gv20640700.1"/>
    </source>
</evidence>
<proteinExistence type="predicted"/>
<dbReference type="Proteomes" id="UP000015105">
    <property type="component" value="Chromosome 7D"/>
</dbReference>
<dbReference type="SUPFAM" id="SSF47954">
    <property type="entry name" value="Cyclin-like"/>
    <property type="match status" value="1"/>
</dbReference>
<feature type="compositionally biased region" description="Basic residues" evidence="1">
    <location>
        <begin position="533"/>
        <end position="545"/>
    </location>
</feature>
<dbReference type="Gramene" id="AET7Gv20640700.1">
    <property type="protein sequence ID" value="AET7Gv20640700.1"/>
    <property type="gene ID" value="AET7Gv20640700"/>
</dbReference>
<dbReference type="STRING" id="200361.A0A453RMW3"/>
<dbReference type="EnsemblPlants" id="AET7Gv20640700.1">
    <property type="protein sequence ID" value="AET7Gv20640700.1"/>
    <property type="gene ID" value="AET7Gv20640700"/>
</dbReference>
<dbReference type="PANTHER" id="PTHR48428:SF1">
    <property type="entry name" value="PLANT-SPECIFIC TFIIB-RELATED PROTEIN PTF2"/>
    <property type="match status" value="1"/>
</dbReference>
<accession>A0A453RMW3</accession>
<name>A0A453RMW3_AEGTS</name>